<name>A0A383W0Z3_TETOB</name>
<protein>
    <submittedName>
        <fullName evidence="2">Uncharacterized protein</fullName>
    </submittedName>
</protein>
<sequence length="250" mass="26506">MLLRINGSTTRTACQASSPKQPPTGSNSSSDSNEAEPAYAYSDPVNQFLGQFLPSNRAAKDELAGIDFDAPKLSGRSIQQMAELVEAGLSRSQWFVTGEVDPRLFSDSFAFKDESVATTGIKAYATGVRKLFDQATSKVELISVEARPDTQALVVVWRLEGRVNLPFKPKIKPYVVTTTLGLDPDSGLICSQLDEFSVPGWDLLLSILLGEGFGAKPAPPVEELRAAAVAAAAAGGSKAAANVLKSASQK</sequence>
<proteinExistence type="predicted"/>
<evidence type="ECO:0000313" key="2">
    <source>
        <dbReference type="EMBL" id="SZX70762.1"/>
    </source>
</evidence>
<feature type="region of interest" description="Disordered" evidence="1">
    <location>
        <begin position="1"/>
        <end position="37"/>
    </location>
</feature>
<evidence type="ECO:0000313" key="3">
    <source>
        <dbReference type="Proteomes" id="UP000256970"/>
    </source>
</evidence>
<dbReference type="EMBL" id="FNXT01001009">
    <property type="protein sequence ID" value="SZX70762.1"/>
    <property type="molecule type" value="Genomic_DNA"/>
</dbReference>
<feature type="compositionally biased region" description="Polar residues" evidence="1">
    <location>
        <begin position="1"/>
        <end position="32"/>
    </location>
</feature>
<evidence type="ECO:0000256" key="1">
    <source>
        <dbReference type="SAM" id="MobiDB-lite"/>
    </source>
</evidence>
<dbReference type="PANTHER" id="PTHR34123:SF1">
    <property type="entry name" value="OS04G0578200 PROTEIN"/>
    <property type="match status" value="1"/>
</dbReference>
<dbReference type="InterPro" id="IPR018790">
    <property type="entry name" value="DUF2358"/>
</dbReference>
<keyword evidence="3" id="KW-1185">Reference proteome</keyword>
<dbReference type="PANTHER" id="PTHR34123">
    <property type="entry name" value="OS04G0578200 PROTEIN"/>
    <property type="match status" value="1"/>
</dbReference>
<dbReference type="AlphaFoldDB" id="A0A383W0Z3"/>
<accession>A0A383W0Z3</accession>
<dbReference type="STRING" id="3088.A0A383W0Z3"/>
<reference evidence="2 3" key="1">
    <citation type="submission" date="2016-10" db="EMBL/GenBank/DDBJ databases">
        <authorList>
            <person name="Cai Z."/>
        </authorList>
    </citation>
    <scope>NUCLEOTIDE SEQUENCE [LARGE SCALE GENOMIC DNA]</scope>
</reference>
<dbReference type="Proteomes" id="UP000256970">
    <property type="component" value="Unassembled WGS sequence"/>
</dbReference>
<gene>
    <name evidence="2" type="ORF">BQ4739_LOCUS10939</name>
</gene>
<dbReference type="Pfam" id="PF10184">
    <property type="entry name" value="DUF2358"/>
    <property type="match status" value="1"/>
</dbReference>
<organism evidence="2 3">
    <name type="scientific">Tetradesmus obliquus</name>
    <name type="common">Green alga</name>
    <name type="synonym">Acutodesmus obliquus</name>
    <dbReference type="NCBI Taxonomy" id="3088"/>
    <lineage>
        <taxon>Eukaryota</taxon>
        <taxon>Viridiplantae</taxon>
        <taxon>Chlorophyta</taxon>
        <taxon>core chlorophytes</taxon>
        <taxon>Chlorophyceae</taxon>
        <taxon>CS clade</taxon>
        <taxon>Sphaeropleales</taxon>
        <taxon>Scenedesmaceae</taxon>
        <taxon>Tetradesmus</taxon>
    </lineage>
</organism>